<organism evidence="3 5">
    <name type="scientific">Venturia inaequalis</name>
    <name type="common">Apple scab fungus</name>
    <dbReference type="NCBI Taxonomy" id="5025"/>
    <lineage>
        <taxon>Eukaryota</taxon>
        <taxon>Fungi</taxon>
        <taxon>Dikarya</taxon>
        <taxon>Ascomycota</taxon>
        <taxon>Pezizomycotina</taxon>
        <taxon>Dothideomycetes</taxon>
        <taxon>Pleosporomycetidae</taxon>
        <taxon>Venturiales</taxon>
        <taxon>Venturiaceae</taxon>
        <taxon>Venturia</taxon>
    </lineage>
</organism>
<dbReference type="SUPFAM" id="SSF52833">
    <property type="entry name" value="Thioredoxin-like"/>
    <property type="match status" value="1"/>
</dbReference>
<evidence type="ECO:0000313" key="4">
    <source>
        <dbReference type="EMBL" id="KAE9989956.1"/>
    </source>
</evidence>
<dbReference type="PANTHER" id="PTHR33558:SF1">
    <property type="entry name" value="GLUTAREDOXIN-LIKE PROTEIN C5ORF63 HOMOLOG"/>
    <property type="match status" value="1"/>
</dbReference>
<dbReference type="Gene3D" id="3.40.30.10">
    <property type="entry name" value="Glutaredoxin"/>
    <property type="match status" value="1"/>
</dbReference>
<comment type="similarity">
    <text evidence="1">Belongs to the glutaredoxin family.</text>
</comment>
<evidence type="ECO:0000313" key="5">
    <source>
        <dbReference type="Proteomes" id="UP000447873"/>
    </source>
</evidence>
<dbReference type="Proteomes" id="UP000490939">
    <property type="component" value="Unassembled WGS sequence"/>
</dbReference>
<gene>
    <name evidence="2" type="ORF">BLS_008096</name>
    <name evidence="4" type="ORF">EG327_002052</name>
    <name evidence="3" type="ORF">EG328_010943</name>
</gene>
<reference evidence="3 5" key="1">
    <citation type="submission" date="2018-12" db="EMBL/GenBank/DDBJ databases">
        <title>Venturia inaequalis Genome Resource.</title>
        <authorList>
            <person name="Lichtner F.J."/>
        </authorList>
    </citation>
    <scope>NUCLEOTIDE SEQUENCE [LARGE SCALE GENOMIC DNA]</scope>
    <source>
        <strain evidence="3 5">120213</strain>
        <strain evidence="2">Bline_iso_100314</strain>
        <strain evidence="4 6">DMI_063113</strain>
    </source>
</reference>
<keyword evidence="1" id="KW-0813">Transport</keyword>
<dbReference type="Proteomes" id="UP000447873">
    <property type="component" value="Unassembled WGS sequence"/>
</dbReference>
<evidence type="ECO:0000256" key="1">
    <source>
        <dbReference type="RuleBase" id="RU363082"/>
    </source>
</evidence>
<sequence length="116" mass="13723">MRPSSRLLHACRITFFTRSNCSLCDKAKLVLSKVWDQRPFDYVEVPVMEAQYRKWQIYQFDTPVIHVDRTLPGMHETTTAARKLMHRFKEDQVLELMDEVEKMSPTEISDSHKHAL</sequence>
<accession>A0A8H3V4P5</accession>
<dbReference type="Pfam" id="PF05768">
    <property type="entry name" value="Glrx-like"/>
    <property type="match status" value="1"/>
</dbReference>
<dbReference type="EMBL" id="WNWR01000160">
    <property type="protein sequence ID" value="KAE9989956.1"/>
    <property type="molecule type" value="Genomic_DNA"/>
</dbReference>
<dbReference type="InterPro" id="IPR052565">
    <property type="entry name" value="Glutaredoxin-like_YDR286C"/>
</dbReference>
<dbReference type="Proteomes" id="UP000433883">
    <property type="component" value="Unassembled WGS sequence"/>
</dbReference>
<evidence type="ECO:0000313" key="6">
    <source>
        <dbReference type="Proteomes" id="UP000490939"/>
    </source>
</evidence>
<keyword evidence="1" id="KW-0249">Electron transport</keyword>
<dbReference type="EMBL" id="WNWS01000076">
    <property type="protein sequence ID" value="KAE9982409.1"/>
    <property type="molecule type" value="Genomic_DNA"/>
</dbReference>
<comment type="caution">
    <text evidence="3">The sequence shown here is derived from an EMBL/GenBank/DDBJ whole genome shotgun (WGS) entry which is preliminary data.</text>
</comment>
<protein>
    <recommendedName>
        <fullName evidence="1">Glutaredoxin-like protein</fullName>
    </recommendedName>
</protein>
<evidence type="ECO:0000313" key="3">
    <source>
        <dbReference type="EMBL" id="KAE9982409.1"/>
    </source>
</evidence>
<dbReference type="PANTHER" id="PTHR33558">
    <property type="entry name" value="GLUTAREDOXIN-LIKE PROTEIN C5ORF63 HOMOLOG"/>
    <property type="match status" value="1"/>
</dbReference>
<evidence type="ECO:0000313" key="2">
    <source>
        <dbReference type="EMBL" id="KAE9980906.1"/>
    </source>
</evidence>
<dbReference type="InterPro" id="IPR008554">
    <property type="entry name" value="Glutaredoxin-like"/>
</dbReference>
<dbReference type="EMBL" id="WNWQ01000067">
    <property type="protein sequence ID" value="KAE9980906.1"/>
    <property type="molecule type" value="Genomic_DNA"/>
</dbReference>
<proteinExistence type="inferred from homology"/>
<name>A0A8H3V4P5_VENIN</name>
<dbReference type="AlphaFoldDB" id="A0A8H3V4P5"/>
<keyword evidence="6" id="KW-1185">Reference proteome</keyword>
<dbReference type="InterPro" id="IPR036249">
    <property type="entry name" value="Thioredoxin-like_sf"/>
</dbReference>